<gene>
    <name evidence="5" type="ORF">MIMGU_mgv1a014451mg</name>
</gene>
<dbReference type="EMBL" id="KI630190">
    <property type="protein sequence ID" value="EYU45328.1"/>
    <property type="molecule type" value="Genomic_DNA"/>
</dbReference>
<dbReference type="CDD" id="cd00371">
    <property type="entry name" value="HMA"/>
    <property type="match status" value="1"/>
</dbReference>
<dbReference type="PANTHER" id="PTHR22814:SF305">
    <property type="entry name" value="HEAVY METAL TRANSPORT_DETOXIFICATION SUPERFAMILY PROTEIN"/>
    <property type="match status" value="1"/>
</dbReference>
<dbReference type="AlphaFoldDB" id="A0A022S074"/>
<dbReference type="PhylomeDB" id="A0A022S074"/>
<evidence type="ECO:0000256" key="1">
    <source>
        <dbReference type="ARBA" id="ARBA00004170"/>
    </source>
</evidence>
<dbReference type="Proteomes" id="UP000030748">
    <property type="component" value="Unassembled WGS sequence"/>
</dbReference>
<dbReference type="Pfam" id="PF00403">
    <property type="entry name" value="HMA"/>
    <property type="match status" value="1"/>
</dbReference>
<dbReference type="SUPFAM" id="SSF55008">
    <property type="entry name" value="HMA, heavy metal-associated domain"/>
    <property type="match status" value="1"/>
</dbReference>
<dbReference type="PROSITE" id="PS50846">
    <property type="entry name" value="HMA_2"/>
    <property type="match status" value="1"/>
</dbReference>
<comment type="subcellular location">
    <subcellularLocation>
        <location evidence="1">Membrane</location>
        <topology evidence="1">Peripheral membrane protein</topology>
    </subcellularLocation>
</comment>
<evidence type="ECO:0000256" key="3">
    <source>
        <dbReference type="SAM" id="MobiDB-lite"/>
    </source>
</evidence>
<dbReference type="STRING" id="4155.A0A022S074"/>
<reference evidence="5 6" key="1">
    <citation type="journal article" date="2013" name="Proc. Natl. Acad. Sci. U.S.A.">
        <title>Fine-scale variation in meiotic recombination in Mimulus inferred from population shotgun sequencing.</title>
        <authorList>
            <person name="Hellsten U."/>
            <person name="Wright K.M."/>
            <person name="Jenkins J."/>
            <person name="Shu S."/>
            <person name="Yuan Y."/>
            <person name="Wessler S.R."/>
            <person name="Schmutz J."/>
            <person name="Willis J.H."/>
            <person name="Rokhsar D.S."/>
        </authorList>
    </citation>
    <scope>NUCLEOTIDE SEQUENCE [LARGE SCALE GENOMIC DNA]</scope>
    <source>
        <strain evidence="6">cv. DUN x IM62</strain>
    </source>
</reference>
<dbReference type="eggNOG" id="KOG1603">
    <property type="taxonomic scope" value="Eukaryota"/>
</dbReference>
<evidence type="ECO:0000313" key="6">
    <source>
        <dbReference type="Proteomes" id="UP000030748"/>
    </source>
</evidence>
<dbReference type="GO" id="GO:0009626">
    <property type="term" value="P:plant-type hypersensitive response"/>
    <property type="evidence" value="ECO:0007669"/>
    <property type="project" value="UniProtKB-KW"/>
</dbReference>
<dbReference type="InterPro" id="IPR006121">
    <property type="entry name" value="HMA_dom"/>
</dbReference>
<dbReference type="GO" id="GO:0046872">
    <property type="term" value="F:metal ion binding"/>
    <property type="evidence" value="ECO:0007669"/>
    <property type="project" value="UniProtKB-KW"/>
</dbReference>
<keyword evidence="6" id="KW-1185">Reference proteome</keyword>
<dbReference type="Gene3D" id="3.30.70.100">
    <property type="match status" value="1"/>
</dbReference>
<proteinExistence type="predicted"/>
<feature type="region of interest" description="Disordered" evidence="3">
    <location>
        <begin position="95"/>
        <end position="114"/>
    </location>
</feature>
<accession>A0A022S074</accession>
<evidence type="ECO:0000256" key="2">
    <source>
        <dbReference type="ARBA" id="ARBA00022723"/>
    </source>
</evidence>
<name>A0A022S074_ERYGU</name>
<evidence type="ECO:0000259" key="4">
    <source>
        <dbReference type="PROSITE" id="PS50846"/>
    </source>
</evidence>
<sequence length="189" mass="21269">MANNDELQIKKNVEAQFVEMMVPLYSYGCANKIKKALANVKGIYSVSVDLQQQKVTVWGICDKYDVVSIVKNKRKRARLWDSDQDHCNQNQLVDQESYSLPSSPPQSSSKFSLPKMTSSSRYFALIKDRSLSLNLSTTKYKALNWKALKKVFTTMMGGICLLALQINRGPLLSSIKEIHSSSPQPSDVN</sequence>
<dbReference type="InterPro" id="IPR036163">
    <property type="entry name" value="HMA_dom_sf"/>
</dbReference>
<dbReference type="GO" id="GO:0016020">
    <property type="term" value="C:membrane"/>
    <property type="evidence" value="ECO:0007669"/>
    <property type="project" value="UniProtKB-SubCell"/>
</dbReference>
<dbReference type="PANTHER" id="PTHR22814">
    <property type="entry name" value="COPPER TRANSPORT PROTEIN ATOX1-RELATED"/>
    <property type="match status" value="1"/>
</dbReference>
<evidence type="ECO:0000313" key="5">
    <source>
        <dbReference type="EMBL" id="EYU45328.1"/>
    </source>
</evidence>
<organism evidence="5 6">
    <name type="scientific">Erythranthe guttata</name>
    <name type="common">Yellow monkey flower</name>
    <name type="synonym">Mimulus guttatus</name>
    <dbReference type="NCBI Taxonomy" id="4155"/>
    <lineage>
        <taxon>Eukaryota</taxon>
        <taxon>Viridiplantae</taxon>
        <taxon>Streptophyta</taxon>
        <taxon>Embryophyta</taxon>
        <taxon>Tracheophyta</taxon>
        <taxon>Spermatophyta</taxon>
        <taxon>Magnoliopsida</taxon>
        <taxon>eudicotyledons</taxon>
        <taxon>Gunneridae</taxon>
        <taxon>Pentapetalae</taxon>
        <taxon>asterids</taxon>
        <taxon>lamiids</taxon>
        <taxon>Lamiales</taxon>
        <taxon>Phrymaceae</taxon>
        <taxon>Erythranthe</taxon>
    </lineage>
</organism>
<keyword evidence="2" id="KW-0479">Metal-binding</keyword>
<feature type="compositionally biased region" description="Low complexity" evidence="3">
    <location>
        <begin position="97"/>
        <end position="114"/>
    </location>
</feature>
<protein>
    <recommendedName>
        <fullName evidence="4">HMA domain-containing protein</fullName>
    </recommendedName>
</protein>
<feature type="domain" description="HMA" evidence="4">
    <location>
        <begin position="15"/>
        <end position="82"/>
    </location>
</feature>